<keyword evidence="5 6" id="KW-0472">Membrane</keyword>
<evidence type="ECO:0000313" key="8">
    <source>
        <dbReference type="Proteomes" id="UP001235939"/>
    </source>
</evidence>
<dbReference type="InterPro" id="IPR001898">
    <property type="entry name" value="SLC13A/DASS"/>
</dbReference>
<protein>
    <submittedName>
        <fullName evidence="7">SLC13A5</fullName>
    </submittedName>
</protein>
<sequence length="119" mass="13530">MSDTIMMYLGGLLLAAAVEKSGLHKRIAWKVLLLLGTSLKWLMLGFLLVTMFFSMWVTNTAATAMMVPIVDAVVMELDSANPEDNQPELRKQGKPRLSHVINRYVEHQHLFGNRRYPPF</sequence>
<proteinExistence type="inferred from homology"/>
<evidence type="ECO:0000256" key="1">
    <source>
        <dbReference type="ARBA" id="ARBA00004141"/>
    </source>
</evidence>
<dbReference type="Pfam" id="PF00939">
    <property type="entry name" value="Na_sulph_symp"/>
    <property type="match status" value="1"/>
</dbReference>
<evidence type="ECO:0000313" key="7">
    <source>
        <dbReference type="EMBL" id="UYV61345.1"/>
    </source>
</evidence>
<evidence type="ECO:0000256" key="6">
    <source>
        <dbReference type="SAM" id="Phobius"/>
    </source>
</evidence>
<name>A0ABY6JYL7_9ARAC</name>
<evidence type="ECO:0000256" key="3">
    <source>
        <dbReference type="ARBA" id="ARBA00022692"/>
    </source>
</evidence>
<organism evidence="7 8">
    <name type="scientific">Cordylochernes scorpioides</name>
    <dbReference type="NCBI Taxonomy" id="51811"/>
    <lineage>
        <taxon>Eukaryota</taxon>
        <taxon>Metazoa</taxon>
        <taxon>Ecdysozoa</taxon>
        <taxon>Arthropoda</taxon>
        <taxon>Chelicerata</taxon>
        <taxon>Arachnida</taxon>
        <taxon>Pseudoscorpiones</taxon>
        <taxon>Cheliferoidea</taxon>
        <taxon>Chernetidae</taxon>
        <taxon>Cordylochernes</taxon>
    </lineage>
</organism>
<keyword evidence="3 6" id="KW-0812">Transmembrane</keyword>
<keyword evidence="8" id="KW-1185">Reference proteome</keyword>
<dbReference type="PANTHER" id="PTHR10283">
    <property type="entry name" value="SOLUTE CARRIER FAMILY 13 MEMBER"/>
    <property type="match status" value="1"/>
</dbReference>
<gene>
    <name evidence="7" type="ORF">LAZ67_1004491</name>
</gene>
<accession>A0ABY6JYL7</accession>
<keyword evidence="4 6" id="KW-1133">Transmembrane helix</keyword>
<evidence type="ECO:0000256" key="2">
    <source>
        <dbReference type="ARBA" id="ARBA00006772"/>
    </source>
</evidence>
<dbReference type="PANTHER" id="PTHR10283:SF82">
    <property type="entry name" value="SOLUTE CARRIER FAMILY 13 MEMBER 2"/>
    <property type="match status" value="1"/>
</dbReference>
<comment type="similarity">
    <text evidence="2">Belongs to the SLC13A/DASS transporter (TC 2.A.47) family. NADC subfamily.</text>
</comment>
<dbReference type="Proteomes" id="UP001235939">
    <property type="component" value="Chromosome 01"/>
</dbReference>
<evidence type="ECO:0000256" key="4">
    <source>
        <dbReference type="ARBA" id="ARBA00022989"/>
    </source>
</evidence>
<feature type="transmembrane region" description="Helical" evidence="6">
    <location>
        <begin position="38"/>
        <end position="57"/>
    </location>
</feature>
<dbReference type="EMBL" id="CP092863">
    <property type="protein sequence ID" value="UYV61345.1"/>
    <property type="molecule type" value="Genomic_DNA"/>
</dbReference>
<reference evidence="7 8" key="1">
    <citation type="submission" date="2022-01" db="EMBL/GenBank/DDBJ databases">
        <title>A chromosomal length assembly of Cordylochernes scorpioides.</title>
        <authorList>
            <person name="Zeh D."/>
            <person name="Zeh J."/>
        </authorList>
    </citation>
    <scope>NUCLEOTIDE SEQUENCE [LARGE SCALE GENOMIC DNA]</scope>
    <source>
        <strain evidence="7">IN4F17</strain>
        <tissue evidence="7">Whole Body</tissue>
    </source>
</reference>
<evidence type="ECO:0000256" key="5">
    <source>
        <dbReference type="ARBA" id="ARBA00023136"/>
    </source>
</evidence>
<comment type="subcellular location">
    <subcellularLocation>
        <location evidence="1">Membrane</location>
        <topology evidence="1">Multi-pass membrane protein</topology>
    </subcellularLocation>
</comment>